<evidence type="ECO:0000256" key="2">
    <source>
        <dbReference type="ARBA" id="ARBA00008267"/>
    </source>
</evidence>
<dbReference type="GO" id="GO:0005634">
    <property type="term" value="C:nucleus"/>
    <property type="evidence" value="ECO:0007669"/>
    <property type="project" value="UniProtKB-SubCell"/>
</dbReference>
<evidence type="ECO:0000256" key="1">
    <source>
        <dbReference type="ARBA" id="ARBA00004123"/>
    </source>
</evidence>
<sequence length="1494" mass="170098">MMINCVSTNSAGRQYGNILYMVRGIQTQDFLNILNKNNAKIATISQTNETNASVGKLVLGTLSSNEASIQNEQQHQQEGGGGTFVRLENTDRLLKNGQLIIKNVDKGHSVLVIRSASNDSSTPQTDTKMSIETLDTMEASSNEDNENNVIASTQKIAPLVGSDGEPIKLPENLETLPKADHFPSIRHRWNTNEEIAGILINFERHAEWQSKEVKTRPKSGSMLLYSRKKVRYRRDGYCWKKRKDGKTTREDHMKLKVQGTECIYGCYVHSAILPTFHRRCYWLLQNPDIVLVHYLNVPYPDDRTQHNKLIIAPSLLFNDKKEWTKEELLSQLKPMFFNEDDAEMSRDIDSLMHSQTSETVEAIVAQLMEKQRNARQNALVKQLDQNCSESSCVSNGKHSFNTTTRNIHSKSYNDMLKRSDSVEHVSNANFNTFESKQPYQRWYSERHISTSIVQDKPQSTMKNIKVGLSGDFSSKSTIAANVMSHDTSNQSFCNKASNNIYNVHVNNIQSKANNSILNPIGNDVGQQHGSMKNNNVIMNGMADSSGNNSEIINEHGMKDNTDVNYQNIENHLMSFHHHQHHDSHQKFDLSNEHISSNSNEKAISYNQQATRNNISSDTSLPLDLCQIQHSLSQDTQSPQYLLQHEREMDNESSIKKEQTSINTLKESGHDDKKEESFTYNTTLDLSQEDIQQTLSANMPNHRNEESMNAINFIENCSNTDDDTFVNLDAFDMLVELPVELDELEAARNHLVSKTDNFNITEFCPDWSYVEGGMKVLITGPWSLDTTYTVYFDNISVKATTVQNGVLRVYAPQHEIGVAKVCVSDGVLVSNIIDFEYRMQPKYEYRNFEILYKFSLLHRLEAMENNQTHKIKEESNDNVNIFESDPDFENRLITYTNSLKRHEISSICEKKVNGMSILHLASYLGYVKLIEVLLGWRMESSNKVVRDEIDPLSQNDDGNTALMVACDNGCYDAALLLLKYDRSSLLIKNKSNKTASDICNTNGYMKLADELTTVISIKNIQESSFLTSPCKTINNGCNVNDESYLNDEELNDKVFIHPETINSSLGSLHRKGDYQNILETTKRDHKSRSMSLPVTYSDIDLFSSDQESSQSGFQQVSSSSNNSLLSPMRKFDFTFCHTDKDQSNSSLSDDFIICEKTKPIDEPNVKVLNLAEKIIAALPNHIKNESDDSMAMDLDKSFHDTTSSTRMNDLLNDSFMDSNFDQNFVEHFELEDYRYEESRTPCSSPASSGPLQSPYSCGQLSDHPRSPPVTTQDFTQFFEASNPVSHAFESDFSQLTLTDNEQRELYQAAKCIQKAYRTYKGRKKMEEQDKERSAAVIIQNYYRRYKEYAYYREMTNAALVIQNKFRSYCESKKRIKTSNGSSDAPSKDESLDDDGRNNEQYLSANEIKEPTPTNITGLKRTYSQSTQNQAARKIQQFMLTAKNNFSDIRVVAERKTEKGRKREAERSSLGIPNKFCVSRTSTRSIFCQRPLAKKI</sequence>
<dbReference type="SUPFAM" id="SSF81296">
    <property type="entry name" value="E set domains"/>
    <property type="match status" value="1"/>
</dbReference>
<dbReference type="Pfam" id="PF03859">
    <property type="entry name" value="CG-1"/>
    <property type="match status" value="1"/>
</dbReference>
<keyword evidence="11" id="KW-1185">Reference proteome</keyword>
<dbReference type="SUPFAM" id="SSF48403">
    <property type="entry name" value="Ankyrin repeat"/>
    <property type="match status" value="1"/>
</dbReference>
<dbReference type="Pfam" id="PF01833">
    <property type="entry name" value="TIG"/>
    <property type="match status" value="1"/>
</dbReference>
<dbReference type="InterPro" id="IPR014756">
    <property type="entry name" value="Ig_E-set"/>
</dbReference>
<dbReference type="InterPro" id="IPR027417">
    <property type="entry name" value="P-loop_NTPase"/>
</dbReference>
<dbReference type="GO" id="GO:0003690">
    <property type="term" value="F:double-stranded DNA binding"/>
    <property type="evidence" value="ECO:0007669"/>
    <property type="project" value="TreeGrafter"/>
</dbReference>
<feature type="compositionally biased region" description="Polar residues" evidence="8">
    <location>
        <begin position="1239"/>
        <end position="1258"/>
    </location>
</feature>
<dbReference type="Gene3D" id="1.20.5.190">
    <property type="match status" value="1"/>
</dbReference>
<dbReference type="InterPro" id="IPR002110">
    <property type="entry name" value="Ankyrin_rpt"/>
</dbReference>
<dbReference type="Proteomes" id="UP001153620">
    <property type="component" value="Chromosome 1"/>
</dbReference>
<dbReference type="InterPro" id="IPR013783">
    <property type="entry name" value="Ig-like_fold"/>
</dbReference>
<evidence type="ECO:0000259" key="9">
    <source>
        <dbReference type="PROSITE" id="PS51437"/>
    </source>
</evidence>
<dbReference type="Pfam" id="PF12796">
    <property type="entry name" value="Ank_2"/>
    <property type="match status" value="1"/>
</dbReference>
<dbReference type="PROSITE" id="PS51437">
    <property type="entry name" value="CG_1"/>
    <property type="match status" value="1"/>
</dbReference>
<evidence type="ECO:0000256" key="8">
    <source>
        <dbReference type="SAM" id="MobiDB-lite"/>
    </source>
</evidence>
<dbReference type="PANTHER" id="PTHR23335">
    <property type="entry name" value="CALMODULIN-BINDING TRANSCRIPTION ACTIVATOR CAMTA"/>
    <property type="match status" value="1"/>
</dbReference>
<dbReference type="InterPro" id="IPR000048">
    <property type="entry name" value="IQ_motif_EF-hand-BS"/>
</dbReference>
<proteinExistence type="inferred from homology"/>
<feature type="region of interest" description="Disordered" evidence="8">
    <location>
        <begin position="1373"/>
        <end position="1428"/>
    </location>
</feature>
<dbReference type="PANTHER" id="PTHR23335:SF1">
    <property type="entry name" value="CALMODULIN-BINDING TRANSCRIPTION ACTIVATOR, ISOFORM F"/>
    <property type="match status" value="1"/>
</dbReference>
<dbReference type="PROSITE" id="PS50096">
    <property type="entry name" value="IQ"/>
    <property type="match status" value="1"/>
</dbReference>
<dbReference type="InterPro" id="IPR005559">
    <property type="entry name" value="CG-1_dom"/>
</dbReference>
<dbReference type="EMBL" id="OU895877">
    <property type="protein sequence ID" value="CAH1713332.1"/>
    <property type="molecule type" value="Genomic_DNA"/>
</dbReference>
<dbReference type="GO" id="GO:0006357">
    <property type="term" value="P:regulation of transcription by RNA polymerase II"/>
    <property type="evidence" value="ECO:0007669"/>
    <property type="project" value="TreeGrafter"/>
</dbReference>
<name>A0A9P0NAI3_9DIPT</name>
<dbReference type="SMART" id="SM01076">
    <property type="entry name" value="CG-1"/>
    <property type="match status" value="1"/>
</dbReference>
<evidence type="ECO:0000256" key="7">
    <source>
        <dbReference type="ARBA" id="ARBA00029480"/>
    </source>
</evidence>
<feature type="compositionally biased region" description="Basic and acidic residues" evidence="8">
    <location>
        <begin position="1384"/>
        <end position="1396"/>
    </location>
</feature>
<feature type="domain" description="CG-1" evidence="9">
    <location>
        <begin position="178"/>
        <end position="303"/>
    </location>
</feature>
<dbReference type="FunFam" id="1.20.5.190:FF:000065">
    <property type="entry name" value="Calmodulin-binding transcription activator (Camta), drome"/>
    <property type="match status" value="1"/>
</dbReference>
<gene>
    <name evidence="10" type="ORF">CHIRRI_LOCUS2941</name>
</gene>
<comment type="subcellular location">
    <subcellularLocation>
        <location evidence="1">Nucleus</location>
    </subcellularLocation>
</comment>
<evidence type="ECO:0000256" key="5">
    <source>
        <dbReference type="ARBA" id="ARBA00023163"/>
    </source>
</evidence>
<evidence type="ECO:0000256" key="3">
    <source>
        <dbReference type="ARBA" id="ARBA00023043"/>
    </source>
</evidence>
<comment type="subunit">
    <text evidence="7">May interact with calmodulin.</text>
</comment>
<reference evidence="10" key="1">
    <citation type="submission" date="2022-01" db="EMBL/GenBank/DDBJ databases">
        <authorList>
            <person name="King R."/>
        </authorList>
    </citation>
    <scope>NUCLEOTIDE SEQUENCE</scope>
</reference>
<evidence type="ECO:0000256" key="4">
    <source>
        <dbReference type="ARBA" id="ARBA00023159"/>
    </source>
</evidence>
<keyword evidence="6" id="KW-0539">Nucleus</keyword>
<dbReference type="CDD" id="cd23767">
    <property type="entry name" value="IQCD"/>
    <property type="match status" value="1"/>
</dbReference>
<dbReference type="Pfam" id="PF00612">
    <property type="entry name" value="IQ"/>
    <property type="match status" value="1"/>
</dbReference>
<evidence type="ECO:0000313" key="10">
    <source>
        <dbReference type="EMBL" id="CAH1713332.1"/>
    </source>
</evidence>
<dbReference type="Gene3D" id="2.60.40.10">
    <property type="entry name" value="Immunoglobulins"/>
    <property type="match status" value="1"/>
</dbReference>
<organism evidence="10 11">
    <name type="scientific">Chironomus riparius</name>
    <dbReference type="NCBI Taxonomy" id="315576"/>
    <lineage>
        <taxon>Eukaryota</taxon>
        <taxon>Metazoa</taxon>
        <taxon>Ecdysozoa</taxon>
        <taxon>Arthropoda</taxon>
        <taxon>Hexapoda</taxon>
        <taxon>Insecta</taxon>
        <taxon>Pterygota</taxon>
        <taxon>Neoptera</taxon>
        <taxon>Endopterygota</taxon>
        <taxon>Diptera</taxon>
        <taxon>Nematocera</taxon>
        <taxon>Chironomoidea</taxon>
        <taxon>Chironomidae</taxon>
        <taxon>Chironominae</taxon>
        <taxon>Chironomus</taxon>
    </lineage>
</organism>
<reference evidence="10" key="2">
    <citation type="submission" date="2022-10" db="EMBL/GenBank/DDBJ databases">
        <authorList>
            <consortium name="ENA_rothamsted_submissions"/>
            <consortium name="culmorum"/>
            <person name="King R."/>
        </authorList>
    </citation>
    <scope>NUCLEOTIDE SEQUENCE</scope>
</reference>
<dbReference type="GO" id="GO:0048731">
    <property type="term" value="P:system development"/>
    <property type="evidence" value="ECO:0007669"/>
    <property type="project" value="UniProtKB-ARBA"/>
</dbReference>
<protein>
    <recommendedName>
        <fullName evidence="9">CG-1 domain-containing protein</fullName>
    </recommendedName>
</protein>
<dbReference type="SMART" id="SM00248">
    <property type="entry name" value="ANK"/>
    <property type="match status" value="2"/>
</dbReference>
<dbReference type="GO" id="GO:0048468">
    <property type="term" value="P:cell development"/>
    <property type="evidence" value="ECO:0007669"/>
    <property type="project" value="UniProtKB-ARBA"/>
</dbReference>
<dbReference type="InterPro" id="IPR002909">
    <property type="entry name" value="IPT_dom"/>
</dbReference>
<dbReference type="SMART" id="SM00015">
    <property type="entry name" value="IQ"/>
    <property type="match status" value="2"/>
</dbReference>
<dbReference type="InterPro" id="IPR036770">
    <property type="entry name" value="Ankyrin_rpt-contain_sf"/>
</dbReference>
<evidence type="ECO:0000256" key="6">
    <source>
        <dbReference type="ARBA" id="ARBA00023242"/>
    </source>
</evidence>
<dbReference type="OrthoDB" id="10493766at2759"/>
<feature type="region of interest" description="Disordered" evidence="8">
    <location>
        <begin position="1237"/>
        <end position="1269"/>
    </location>
</feature>
<keyword evidence="4" id="KW-0010">Activator</keyword>
<dbReference type="GO" id="GO:0003712">
    <property type="term" value="F:transcription coregulator activity"/>
    <property type="evidence" value="ECO:0007669"/>
    <property type="project" value="TreeGrafter"/>
</dbReference>
<keyword evidence="3" id="KW-0040">ANK repeat</keyword>
<dbReference type="Gene3D" id="1.25.40.20">
    <property type="entry name" value="Ankyrin repeat-containing domain"/>
    <property type="match status" value="1"/>
</dbReference>
<accession>A0A9P0NAI3</accession>
<feature type="compositionally biased region" description="Polar residues" evidence="8">
    <location>
        <begin position="1410"/>
        <end position="1428"/>
    </location>
</feature>
<dbReference type="SUPFAM" id="SSF52540">
    <property type="entry name" value="P-loop containing nucleoside triphosphate hydrolases"/>
    <property type="match status" value="1"/>
</dbReference>
<keyword evidence="5" id="KW-0804">Transcription</keyword>
<evidence type="ECO:0000313" key="11">
    <source>
        <dbReference type="Proteomes" id="UP001153620"/>
    </source>
</evidence>
<comment type="similarity">
    <text evidence="2">Belongs to the CAMTA family.</text>
</comment>